<dbReference type="CDD" id="cd00130">
    <property type="entry name" value="PAS"/>
    <property type="match status" value="1"/>
</dbReference>
<dbReference type="PROSITE" id="PS50112">
    <property type="entry name" value="PAS"/>
    <property type="match status" value="1"/>
</dbReference>
<evidence type="ECO:0000256" key="8">
    <source>
        <dbReference type="SAM" id="MobiDB-lite"/>
    </source>
</evidence>
<keyword evidence="7" id="KW-0539">Nucleus</keyword>
<dbReference type="GO" id="GO:0043153">
    <property type="term" value="P:entrainment of circadian clock by photoperiod"/>
    <property type="evidence" value="ECO:0007669"/>
    <property type="project" value="TreeGrafter"/>
</dbReference>
<dbReference type="Pfam" id="PF08447">
    <property type="entry name" value="PAS_3"/>
    <property type="match status" value="1"/>
</dbReference>
<dbReference type="GO" id="GO:0005737">
    <property type="term" value="C:cytoplasm"/>
    <property type="evidence" value="ECO:0007669"/>
    <property type="project" value="UniProtKB-SubCell"/>
</dbReference>
<dbReference type="InterPro" id="IPR050760">
    <property type="entry name" value="Period_circadian_regulator"/>
</dbReference>
<dbReference type="Pfam" id="PF12114">
    <property type="entry name" value="Period_C"/>
    <property type="match status" value="1"/>
</dbReference>
<feature type="signal peptide" evidence="9">
    <location>
        <begin position="1"/>
        <end position="23"/>
    </location>
</feature>
<dbReference type="Gene3D" id="3.30.450.20">
    <property type="entry name" value="PAS domain"/>
    <property type="match status" value="2"/>
</dbReference>
<feature type="compositionally biased region" description="Polar residues" evidence="8">
    <location>
        <begin position="521"/>
        <end position="535"/>
    </location>
</feature>
<evidence type="ECO:0000256" key="2">
    <source>
        <dbReference type="ARBA" id="ARBA00004496"/>
    </source>
</evidence>
<feature type="chain" id="PRO_5013189222" description="PAS domain-containing protein" evidence="9">
    <location>
        <begin position="24"/>
        <end position="905"/>
    </location>
</feature>
<feature type="region of interest" description="Disordered" evidence="8">
    <location>
        <begin position="514"/>
        <end position="596"/>
    </location>
</feature>
<keyword evidence="4" id="KW-0805">Transcription regulation</keyword>
<evidence type="ECO:0000313" key="11">
    <source>
        <dbReference type="EMBL" id="OXB59664.1"/>
    </source>
</evidence>
<dbReference type="GO" id="GO:0032922">
    <property type="term" value="P:circadian regulation of gene expression"/>
    <property type="evidence" value="ECO:0007669"/>
    <property type="project" value="TreeGrafter"/>
</dbReference>
<dbReference type="InterPro" id="IPR022728">
    <property type="entry name" value="Period_circadian-like_C"/>
</dbReference>
<keyword evidence="12" id="KW-1185">Reference proteome</keyword>
<dbReference type="GO" id="GO:0000122">
    <property type="term" value="P:negative regulation of transcription by RNA polymerase II"/>
    <property type="evidence" value="ECO:0007669"/>
    <property type="project" value="TreeGrafter"/>
</dbReference>
<dbReference type="STRING" id="9009.A0A226MWJ3"/>
<keyword evidence="5" id="KW-0090">Biological rhythms</keyword>
<evidence type="ECO:0000256" key="3">
    <source>
        <dbReference type="ARBA" id="ARBA00022490"/>
    </source>
</evidence>
<keyword evidence="3" id="KW-0963">Cytoplasm</keyword>
<evidence type="ECO:0000256" key="5">
    <source>
        <dbReference type="ARBA" id="ARBA00023108"/>
    </source>
</evidence>
<feature type="region of interest" description="Disordered" evidence="8">
    <location>
        <begin position="695"/>
        <end position="744"/>
    </location>
</feature>
<dbReference type="Proteomes" id="UP000198323">
    <property type="component" value="Unassembled WGS sequence"/>
</dbReference>
<feature type="compositionally biased region" description="Low complexity" evidence="8">
    <location>
        <begin position="734"/>
        <end position="744"/>
    </location>
</feature>
<evidence type="ECO:0000256" key="6">
    <source>
        <dbReference type="ARBA" id="ARBA00023163"/>
    </source>
</evidence>
<sequence length="905" mass="99425">MHWYPFRITPYLVHVCTSVLVDAESCCLALAEKIHSGYEGKSRESSKKQANGKTVYECQLTLTGICTWKVHRCNLQWATVVCLCFRAVPLLGYLPQDLIGTSILMYLHPEDRPLMVTIHRKILKFAGQPPFEYLPIRFCTQNGDYVILDTSWSSFVNPWSRKVVFIIGRHKVRTSPLNEDVFATRNQETSSVEKEIRELQGQIYKLLLQPVHSSVSSGYGSLGSSGSYEHYISIASSSDSNGNCAEETQEPMTLQQVCADVNRIKNLGQQLYIASRSKAQRGNEQPAGSEVLEGKRHSASLFLQTLRSNCAEEAGGALYDDSKTPHVPSYQQINCVDSIIRYLESCSIPLLKRKCKSSTNTSSSSSDGDKKNQQRLQEITALEGNAKDADNHSGNTEEMLKKTNEGIMGAPLPDMTLSSKSPSVASATSQCSYSSTIVHVPHPESEVTTVENTPVGNEHSELLPVNAHSPTAVAEELKPVGLTKETLSAHTQKEEQNYVDKFRRRILLSPFRSYLQRDSRSNNGHSCGQGNSPSKEMTPASCKKGKNGKFKRQKPQRQSSDRLSYSKNRNSLPCEKRTVQKQSFSPSEASRLSSSSTNVFPPMRFPDCSGALSSFPGSSVGEELALYSLKPEPATLSQRCCGAPSFPALYPPNRGMFMAVFFHGFPIYTQMPQYAFLPSTQNVYLPPSYPCTTLPPAPPPAPSPIAPSSEGQPCPVSSATSAEDQTESQHGRALQLSSSRSSSPLQLNLLQEELPKSVEPSISTGVKACAEAKCDNSPEDSGNSASNHCASSEFTDHLLPEDSQSCTGSAASGSGLALSSSLGSHSCETSSGGTGKEVQDLDICYSDVRIKEEVLKQDMEKLLVMRKQQPWFSDRQKKELAEVHTWIRTQTVPQQISTQDVPFRF</sequence>
<feature type="compositionally biased region" description="Low complexity" evidence="8">
    <location>
        <begin position="583"/>
        <end position="596"/>
    </location>
</feature>
<evidence type="ECO:0000256" key="1">
    <source>
        <dbReference type="ARBA" id="ARBA00004123"/>
    </source>
</evidence>
<reference evidence="11 12" key="1">
    <citation type="submission" date="2016-07" db="EMBL/GenBank/DDBJ databases">
        <title>Disparate Historic Effective Population Sizes Predicted by Modern Levels of Genome Diversity for the Scaled Quail (Callipepla squamata) and the Northern Bobwhite (Colinus virginianus): Inferences from First and Second Generation Draft Genome Assemblies for Sympatric New World Quail.</title>
        <authorList>
            <person name="Oldeschulte D.L."/>
            <person name="Halley Y.A."/>
            <person name="Bhattarai E.K."/>
            <person name="Brashear W.A."/>
            <person name="Hill J."/>
            <person name="Metz R.P."/>
            <person name="Johnson C.D."/>
            <person name="Rollins D."/>
            <person name="Peterson M.J."/>
            <person name="Bickhart D.M."/>
            <person name="Decker J.E."/>
            <person name="Seabury C.M."/>
        </authorList>
    </citation>
    <scope>NUCLEOTIDE SEQUENCE [LARGE SCALE GENOMIC DNA]</scope>
    <source>
        <strain evidence="11 12">Texas</strain>
        <tissue evidence="11">Leg muscle</tissue>
    </source>
</reference>
<evidence type="ECO:0000256" key="9">
    <source>
        <dbReference type="SAM" id="SignalP"/>
    </source>
</evidence>
<dbReference type="GO" id="GO:0001222">
    <property type="term" value="F:transcription corepressor binding"/>
    <property type="evidence" value="ECO:0007669"/>
    <property type="project" value="TreeGrafter"/>
</dbReference>
<dbReference type="InterPro" id="IPR035965">
    <property type="entry name" value="PAS-like_dom_sf"/>
</dbReference>
<dbReference type="EMBL" id="MCFN01000376">
    <property type="protein sequence ID" value="OXB59664.1"/>
    <property type="molecule type" value="Genomic_DNA"/>
</dbReference>
<feature type="compositionally biased region" description="Pro residues" evidence="8">
    <location>
        <begin position="695"/>
        <end position="705"/>
    </location>
</feature>
<dbReference type="PANTHER" id="PTHR11269">
    <property type="entry name" value="PERIOD CIRCADIAN PROTEIN"/>
    <property type="match status" value="1"/>
</dbReference>
<dbReference type="InterPro" id="IPR013655">
    <property type="entry name" value="PAS_fold_3"/>
</dbReference>
<dbReference type="SUPFAM" id="SSF55785">
    <property type="entry name" value="PYP-like sensor domain (PAS domain)"/>
    <property type="match status" value="1"/>
</dbReference>
<keyword evidence="6" id="KW-0804">Transcription</keyword>
<dbReference type="OrthoDB" id="7788983at2759"/>
<name>A0A226MWJ3_CALSU</name>
<comment type="subcellular location">
    <subcellularLocation>
        <location evidence="2">Cytoplasm</location>
    </subcellularLocation>
    <subcellularLocation>
        <location evidence="1">Nucleus</location>
    </subcellularLocation>
</comment>
<evidence type="ECO:0000256" key="7">
    <source>
        <dbReference type="ARBA" id="ARBA00023242"/>
    </source>
</evidence>
<evidence type="ECO:0000256" key="4">
    <source>
        <dbReference type="ARBA" id="ARBA00023015"/>
    </source>
</evidence>
<evidence type="ECO:0000259" key="10">
    <source>
        <dbReference type="PROSITE" id="PS50112"/>
    </source>
</evidence>
<organism evidence="11 12">
    <name type="scientific">Callipepla squamata</name>
    <name type="common">Scaled quail</name>
    <dbReference type="NCBI Taxonomy" id="9009"/>
    <lineage>
        <taxon>Eukaryota</taxon>
        <taxon>Metazoa</taxon>
        <taxon>Chordata</taxon>
        <taxon>Craniata</taxon>
        <taxon>Vertebrata</taxon>
        <taxon>Euteleostomi</taxon>
        <taxon>Archelosauria</taxon>
        <taxon>Archosauria</taxon>
        <taxon>Dinosauria</taxon>
        <taxon>Saurischia</taxon>
        <taxon>Theropoda</taxon>
        <taxon>Coelurosauria</taxon>
        <taxon>Aves</taxon>
        <taxon>Neognathae</taxon>
        <taxon>Galloanserae</taxon>
        <taxon>Galliformes</taxon>
        <taxon>Odontophoridae</taxon>
        <taxon>Callipepla</taxon>
    </lineage>
</organism>
<dbReference type="GO" id="GO:0005634">
    <property type="term" value="C:nucleus"/>
    <property type="evidence" value="ECO:0007669"/>
    <property type="project" value="UniProtKB-SubCell"/>
</dbReference>
<keyword evidence="9" id="KW-0732">Signal</keyword>
<feature type="compositionally biased region" description="Basic residues" evidence="8">
    <location>
        <begin position="543"/>
        <end position="555"/>
    </location>
</feature>
<feature type="domain" description="PAS" evidence="10">
    <location>
        <begin position="90"/>
        <end position="126"/>
    </location>
</feature>
<dbReference type="AlphaFoldDB" id="A0A226MWJ3"/>
<comment type="caution">
    <text evidence="11">The sequence shown here is derived from an EMBL/GenBank/DDBJ whole genome shotgun (WGS) entry which is preliminary data.</text>
</comment>
<dbReference type="GO" id="GO:0000976">
    <property type="term" value="F:transcription cis-regulatory region binding"/>
    <property type="evidence" value="ECO:0007669"/>
    <property type="project" value="TreeGrafter"/>
</dbReference>
<accession>A0A226MWJ3</accession>
<dbReference type="PANTHER" id="PTHR11269:SF13">
    <property type="entry name" value="PERIOD CIRCADIAN PROTEIN HOMOLOG 3"/>
    <property type="match status" value="1"/>
</dbReference>
<gene>
    <name evidence="11" type="ORF">ASZ78_004992</name>
</gene>
<protein>
    <recommendedName>
        <fullName evidence="10">PAS domain-containing protein</fullName>
    </recommendedName>
</protein>
<proteinExistence type="predicted"/>
<dbReference type="Pfam" id="PF21353">
    <property type="entry name" value="Per3-like_PAS-A"/>
    <property type="match status" value="1"/>
</dbReference>
<feature type="compositionally biased region" description="Polar residues" evidence="8">
    <location>
        <begin position="556"/>
        <end position="571"/>
    </location>
</feature>
<dbReference type="InterPro" id="IPR048814">
    <property type="entry name" value="Per1-3_PAS-A"/>
</dbReference>
<evidence type="ECO:0000313" key="12">
    <source>
        <dbReference type="Proteomes" id="UP000198323"/>
    </source>
</evidence>
<dbReference type="InterPro" id="IPR000014">
    <property type="entry name" value="PAS"/>
</dbReference>